<dbReference type="AlphaFoldDB" id="O87554"/>
<dbReference type="Pfam" id="PF17277">
    <property type="entry name" value="DUF5342"/>
    <property type="match status" value="1"/>
</dbReference>
<accession>O87554</accession>
<dbReference type="EMBL" id="AF084104">
    <property type="protein sequence ID" value="AAC62413.1"/>
    <property type="molecule type" value="Genomic_DNA"/>
</dbReference>
<protein>
    <submittedName>
        <fullName evidence="1">Uncharacterized protein</fullName>
    </submittedName>
</protein>
<proteinExistence type="predicted"/>
<dbReference type="InterPro" id="IPR017263">
    <property type="entry name" value="UCP037692"/>
</dbReference>
<name>O87554_CYTFI</name>
<evidence type="ECO:0000313" key="1">
    <source>
        <dbReference type="EMBL" id="AAC62413.1"/>
    </source>
</evidence>
<dbReference type="PIRSF" id="PIRSF037692">
    <property type="entry name" value="UCP037692"/>
    <property type="match status" value="1"/>
</dbReference>
<sequence length="77" mass="9226">MLGGSKLISHFQWKELRNNLVRREWAFSFFHAGSYLTGTYHKDGSIDWNHPVPTEDKKKELEPKVHDLMLYHVYEEH</sequence>
<reference evidence="1" key="1">
    <citation type="journal article" date="1999" name="Extremophiles">
        <title>Sequence analysis and functional studies of a chromosomal region of alkaliphilic Bacillus firmus OF4 encoding an ABC-type transporter with similarity of sequence and Na+ exclusion capacity to the Bacillus subtilis NatAB transporter.</title>
        <authorList>
            <person name="Wei Y."/>
            <person name="Guffanti A.A."/>
            <person name="Krulwich T.A."/>
        </authorList>
    </citation>
    <scope>NUCLEOTIDE SEQUENCE</scope>
    <source>
        <strain evidence="1">OF4</strain>
    </source>
</reference>
<organism evidence="1">
    <name type="scientific">Cytobacillus firmus</name>
    <name type="common">Bacillus firmus</name>
    <dbReference type="NCBI Taxonomy" id="1399"/>
    <lineage>
        <taxon>Bacteria</taxon>
        <taxon>Bacillati</taxon>
        <taxon>Bacillota</taxon>
        <taxon>Bacilli</taxon>
        <taxon>Bacillales</taxon>
        <taxon>Bacillaceae</taxon>
        <taxon>Cytobacillus</taxon>
    </lineage>
</organism>